<dbReference type="CDD" id="cd00448">
    <property type="entry name" value="YjgF_YER057c_UK114_family"/>
    <property type="match status" value="1"/>
</dbReference>
<protein>
    <recommendedName>
        <fullName evidence="3">RidA family protein</fullName>
    </recommendedName>
</protein>
<evidence type="ECO:0008006" key="3">
    <source>
        <dbReference type="Google" id="ProtNLM"/>
    </source>
</evidence>
<dbReference type="RefSeq" id="WP_011291120.1">
    <property type="nucleotide sequence ID" value="NZ_AOSG01000018.1"/>
</dbReference>
<accession>A0A9P2TC02</accession>
<dbReference type="InterPro" id="IPR006175">
    <property type="entry name" value="YjgF/YER057c/UK114"/>
</dbReference>
<evidence type="ECO:0000313" key="2">
    <source>
        <dbReference type="Proteomes" id="UP000014184"/>
    </source>
</evidence>
<dbReference type="SUPFAM" id="SSF55298">
    <property type="entry name" value="YjgF-like"/>
    <property type="match status" value="1"/>
</dbReference>
<proteinExistence type="predicted"/>
<dbReference type="AlphaFoldDB" id="A0A9P2TC02"/>
<dbReference type="InterPro" id="IPR035959">
    <property type="entry name" value="RutC-like_sf"/>
</dbReference>
<comment type="caution">
    <text evidence="1">The sequence shown here is derived from an EMBL/GenBank/DDBJ whole genome shotgun (WGS) entry which is preliminary data.</text>
</comment>
<name>A0A9P2TC02_THEFU</name>
<keyword evidence="2" id="KW-1185">Reference proteome</keyword>
<dbReference type="Gene3D" id="3.30.1330.40">
    <property type="entry name" value="RutC-like"/>
    <property type="match status" value="1"/>
</dbReference>
<reference evidence="1 2" key="1">
    <citation type="journal article" date="2013" name="Genome Announc.">
        <title>Draft Genome Sequence of the Lignocellulose Decomposer Thermobifida fusca Strain TM51.</title>
        <authorList>
            <person name="Toth A."/>
            <person name="Barna T."/>
            <person name="Nagy I."/>
            <person name="Horvath B."/>
            <person name="Nagy I."/>
            <person name="Tancsics A."/>
            <person name="Kriszt B."/>
            <person name="Baka E."/>
            <person name="Fekete C."/>
            <person name="Kukolya J."/>
        </authorList>
    </citation>
    <scope>NUCLEOTIDE SEQUENCE [LARGE SCALE GENOMIC DNA]</scope>
    <source>
        <strain evidence="1 2">TM51</strain>
    </source>
</reference>
<organism evidence="1 2">
    <name type="scientific">Thermobifida fusca TM51</name>
    <dbReference type="NCBI Taxonomy" id="1169414"/>
    <lineage>
        <taxon>Bacteria</taxon>
        <taxon>Bacillati</taxon>
        <taxon>Actinomycetota</taxon>
        <taxon>Actinomycetes</taxon>
        <taxon>Streptosporangiales</taxon>
        <taxon>Nocardiopsidaceae</taxon>
        <taxon>Thermobifida</taxon>
    </lineage>
</organism>
<dbReference type="Pfam" id="PF01042">
    <property type="entry name" value="Ribonuc_L-PSP"/>
    <property type="match status" value="1"/>
</dbReference>
<sequence length="124" mass="13241">MSRYSSPVRLAEGPLIFVSGQVPEAADGSVAEGDAIAQTRQVFANLKAALAPYGADLRHVVKLTYYLRHIADLPALHLVLDEELVYEPRPAGTLVESSGLVDPRYLVEIDAVAVQPAPSTDTAS</sequence>
<dbReference type="EMBL" id="AOSG01000018">
    <property type="protein sequence ID" value="EOR72222.1"/>
    <property type="molecule type" value="Genomic_DNA"/>
</dbReference>
<evidence type="ECO:0000313" key="1">
    <source>
        <dbReference type="EMBL" id="EOR72222.1"/>
    </source>
</evidence>
<gene>
    <name evidence="1" type="ORF">TM51_03722</name>
</gene>
<dbReference type="PANTHER" id="PTHR43857:SF1">
    <property type="entry name" value="YJGH FAMILY PROTEIN"/>
    <property type="match status" value="1"/>
</dbReference>
<dbReference type="Proteomes" id="UP000014184">
    <property type="component" value="Unassembled WGS sequence"/>
</dbReference>
<dbReference type="PANTHER" id="PTHR43857">
    <property type="entry name" value="BLR7761 PROTEIN"/>
    <property type="match status" value="1"/>
</dbReference>